<comment type="caution">
    <text evidence="2">The sequence shown here is derived from an EMBL/GenBank/DDBJ whole genome shotgun (WGS) entry which is preliminary data.</text>
</comment>
<feature type="non-terminal residue" evidence="2">
    <location>
        <position position="43"/>
    </location>
</feature>
<evidence type="ECO:0000256" key="1">
    <source>
        <dbReference type="SAM" id="MobiDB-lite"/>
    </source>
</evidence>
<evidence type="ECO:0000313" key="2">
    <source>
        <dbReference type="EMBL" id="KZL70032.1"/>
    </source>
</evidence>
<gene>
    <name evidence="2" type="ORF">CT0861_13248</name>
</gene>
<accession>A0A166S0D7</accession>
<protein>
    <submittedName>
        <fullName evidence="2">Uncharacterized protein</fullName>
    </submittedName>
</protein>
<feature type="region of interest" description="Disordered" evidence="1">
    <location>
        <begin position="1"/>
        <end position="43"/>
    </location>
</feature>
<dbReference type="EMBL" id="LFIV01000097">
    <property type="protein sequence ID" value="KZL70032.1"/>
    <property type="molecule type" value="Genomic_DNA"/>
</dbReference>
<evidence type="ECO:0000313" key="3">
    <source>
        <dbReference type="Proteomes" id="UP000076552"/>
    </source>
</evidence>
<name>A0A166S0D7_9PEZI</name>
<organism evidence="2 3">
    <name type="scientific">Colletotrichum tofieldiae</name>
    <dbReference type="NCBI Taxonomy" id="708197"/>
    <lineage>
        <taxon>Eukaryota</taxon>
        <taxon>Fungi</taxon>
        <taxon>Dikarya</taxon>
        <taxon>Ascomycota</taxon>
        <taxon>Pezizomycotina</taxon>
        <taxon>Sordariomycetes</taxon>
        <taxon>Hypocreomycetidae</taxon>
        <taxon>Glomerellales</taxon>
        <taxon>Glomerellaceae</taxon>
        <taxon>Colletotrichum</taxon>
        <taxon>Colletotrichum spaethianum species complex</taxon>
    </lineage>
</organism>
<proteinExistence type="predicted"/>
<reference evidence="2 3" key="1">
    <citation type="submission" date="2015-06" db="EMBL/GenBank/DDBJ databases">
        <title>Survival trade-offs in plant roots during colonization by closely related pathogenic and mutualistic fungi.</title>
        <authorList>
            <person name="Hacquard S."/>
            <person name="Kracher B."/>
            <person name="Hiruma K."/>
            <person name="Weinman A."/>
            <person name="Muench P."/>
            <person name="Garrido Oter R."/>
            <person name="Ver Loren van Themaat E."/>
            <person name="Dallerey J.-F."/>
            <person name="Damm U."/>
            <person name="Henrissat B."/>
            <person name="Lespinet O."/>
            <person name="Thon M."/>
            <person name="Kemen E."/>
            <person name="McHardy A.C."/>
            <person name="Schulze-Lefert P."/>
            <person name="O'Connell R.J."/>
        </authorList>
    </citation>
    <scope>NUCLEOTIDE SEQUENCE [LARGE SCALE GENOMIC DNA]</scope>
    <source>
        <strain evidence="2 3">0861</strain>
    </source>
</reference>
<sequence>MDDLIISQQKDRPSQENKQRDDGGGKWEVESEPEAESSGGRQA</sequence>
<dbReference type="Proteomes" id="UP000076552">
    <property type="component" value="Unassembled WGS sequence"/>
</dbReference>
<feature type="compositionally biased region" description="Basic and acidic residues" evidence="1">
    <location>
        <begin position="9"/>
        <end position="29"/>
    </location>
</feature>
<keyword evidence="3" id="KW-1185">Reference proteome</keyword>
<dbReference type="AlphaFoldDB" id="A0A166S0D7"/>